<protein>
    <recommendedName>
        <fullName evidence="3">Tetratricopeptide repeat protein</fullName>
    </recommendedName>
</protein>
<reference evidence="1 2" key="1">
    <citation type="submission" date="2019-10" db="EMBL/GenBank/DDBJ databases">
        <title>Actinomadura rubteroloni sp. nov. and Actinomadura macrotermitis sp. nov., isolated from the gut of fungus growing-termite Macrotermes natalensis.</title>
        <authorList>
            <person name="Benndorf R."/>
            <person name="Martin K."/>
            <person name="Kuefner M."/>
            <person name="De Beer W."/>
            <person name="Kaster A.-K."/>
            <person name="Vollmers J."/>
            <person name="Poulsen M."/>
            <person name="Beemelmanns C."/>
        </authorList>
    </citation>
    <scope>NUCLEOTIDE SEQUENCE [LARGE SCALE GENOMIC DNA]</scope>
    <source>
        <strain evidence="1 2">RB68</strain>
    </source>
</reference>
<dbReference type="EMBL" id="WEGH01000003">
    <property type="protein sequence ID" value="MQY07406.1"/>
    <property type="molecule type" value="Genomic_DNA"/>
</dbReference>
<dbReference type="Gene3D" id="1.25.40.10">
    <property type="entry name" value="Tetratricopeptide repeat domain"/>
    <property type="match status" value="3"/>
</dbReference>
<organism evidence="1 2">
    <name type="scientific">Actinomadura macrotermitis</name>
    <dbReference type="NCBI Taxonomy" id="2585200"/>
    <lineage>
        <taxon>Bacteria</taxon>
        <taxon>Bacillati</taxon>
        <taxon>Actinomycetota</taxon>
        <taxon>Actinomycetes</taxon>
        <taxon>Streptosporangiales</taxon>
        <taxon>Thermomonosporaceae</taxon>
        <taxon>Actinomadura</taxon>
    </lineage>
</organism>
<dbReference type="RefSeq" id="WP_153537172.1">
    <property type="nucleotide sequence ID" value="NZ_WEGH01000003.1"/>
</dbReference>
<proteinExistence type="predicted"/>
<gene>
    <name evidence="1" type="ORF">ACRB68_55060</name>
</gene>
<sequence>MSVDELMQRAYALPYGEARTVLTEEAVRRAEETGDRELVFRARMELGTAYQYGGEPIKTFTTFSRCLADFDAAPGEVGEHAEHHLLWQFKWIVHSMTLFPEVPLDRTRAVLDDMERRYRLGGHSLQAVHARRTRVAQHLGDEAEADRWYGLWHATPRDRLSDCAGCDPSAKADYLAWRRRDDDALAVAEPILSEELSCTEQPADILTTLLPVYLRLGRLEEARVAHLRAYRQIRTQLSELGTIGEHVEFCARTGNEARGLEIVQRHVAWLDRAPSPHAAMRFAASAALLLGRVDGAHPLTRRPGEKTTAGALREELAARAAELAGRFDARNGTPRQGEIIREILDAEPYVAHLPLTGDRPAPQRRPEPVVPDLAPVQDLGAALELADAHWKAREMAAALAAWARYDELEAAGAEPTMHQRACRLDGQGIEWLSRGEPAAAAASWESAIALFEVMGDSERLHSVRGRLGMLLFQEGDDEKGTALMEEAVAYLDEHAADADRAQAARLRLASARLAQQRPADALGLLDGADGAAVLLLRGKALLELDKIAEAMDVLRECRAAAEDEETMAEASLLLGQLHARHPDGDRAEALPALDDAVAHASGPFRTIAHAERGSLLLALDRPADAAADLAEAVAGYTALGAAPQATHARVELAAAYYGTGRHLEAAEVAEQALPDLPALGDPDTERRGRLIVAHAQRELGEPQAADSFAALAEAEEHPAGKGSFLELAAEVLTRLDKDEEAAERFAEAAARFAEGGDPYGAVRALRRGAMCRWWSHQPDEAMNQIARARTALDDLPRDNGPALTWETALVDYDNARLLANAGDLAEALELVDRAIAGFTSLGEDGAVQEASGLRENLREALEG</sequence>
<keyword evidence="2" id="KW-1185">Reference proteome</keyword>
<evidence type="ECO:0000313" key="2">
    <source>
        <dbReference type="Proteomes" id="UP000487268"/>
    </source>
</evidence>
<dbReference type="AlphaFoldDB" id="A0A7K0C224"/>
<evidence type="ECO:0008006" key="3">
    <source>
        <dbReference type="Google" id="ProtNLM"/>
    </source>
</evidence>
<name>A0A7K0C224_9ACTN</name>
<evidence type="ECO:0000313" key="1">
    <source>
        <dbReference type="EMBL" id="MQY07406.1"/>
    </source>
</evidence>
<comment type="caution">
    <text evidence="1">The sequence shown here is derived from an EMBL/GenBank/DDBJ whole genome shotgun (WGS) entry which is preliminary data.</text>
</comment>
<dbReference type="Proteomes" id="UP000487268">
    <property type="component" value="Unassembled WGS sequence"/>
</dbReference>
<accession>A0A7K0C224</accession>
<dbReference type="InterPro" id="IPR011990">
    <property type="entry name" value="TPR-like_helical_dom_sf"/>
</dbReference>
<dbReference type="SUPFAM" id="SSF48452">
    <property type="entry name" value="TPR-like"/>
    <property type="match status" value="3"/>
</dbReference>
<dbReference type="OrthoDB" id="56388at2"/>